<keyword evidence="1" id="KW-0808">Transferase</keyword>
<dbReference type="PANTHER" id="PTHR31896:SF12">
    <property type="entry name" value="HXXXD-TYPE ACYL-TRANSFERASE FAMILY PROTEIN"/>
    <property type="match status" value="1"/>
</dbReference>
<dbReference type="EMBL" id="VIEB01000037">
    <property type="protein sequence ID" value="TQE10686.1"/>
    <property type="molecule type" value="Genomic_DNA"/>
</dbReference>
<sequence length="459" mass="51293">MSSKNVKQISEWFIYPHHASEESKKPFYLTPNDLALLSVHYIQRGLLFTKPPEAILDQKNFTNSLLEGLKQSLSIALVHFYPLAGRLVTKKSEDPALYLVYVDCNNSPGAKFMYATLDMSISDILSPTDVPLVVQSFFDHDRAVNHDGHFMSLVTIQVTELVDGIFIGLSMNHCLGDGTSFWHFFNIWSEIFQAQAQGGHSNFVATISRPPVLKRWFPDGHGPIISLPFKHSDEFIGRFEAPPLRERMFHFSAESLAKLKAKANAESDTTKISSFQALSALLWRSITRARCQPPDQGTSCRLAANSRARLDPPLSGDYFGNSIYPISSKMVPAGELLEHGLGWAAWKLHEAVVNHNDKVIREHTNAWLESPVVYQVSVFEPSSVTIGSSPRFNMYGTEFGMGKAVALRSGYAHKFSGKVSSYEGRKEGSIDMEVCLLPDAMSALECDKEFMEFVSVSHY</sequence>
<keyword evidence="3" id="KW-1185">Reference proteome</keyword>
<evidence type="ECO:0000313" key="3">
    <source>
        <dbReference type="Proteomes" id="UP000315295"/>
    </source>
</evidence>
<accession>A0A540NI30</accession>
<name>A0A540NI30_MALBA</name>
<dbReference type="InterPro" id="IPR023213">
    <property type="entry name" value="CAT-like_dom_sf"/>
</dbReference>
<dbReference type="Pfam" id="PF02458">
    <property type="entry name" value="Transferase"/>
    <property type="match status" value="1"/>
</dbReference>
<proteinExistence type="predicted"/>
<gene>
    <name evidence="2" type="ORF">C1H46_003589</name>
</gene>
<dbReference type="PANTHER" id="PTHR31896">
    <property type="entry name" value="FAMILY REGULATORY PROTEIN, PUTATIVE (AFU_ORTHOLOGUE AFUA_3G14730)-RELATED"/>
    <property type="match status" value="1"/>
</dbReference>
<protein>
    <submittedName>
        <fullName evidence="2">Uncharacterized protein</fullName>
    </submittedName>
</protein>
<evidence type="ECO:0000256" key="1">
    <source>
        <dbReference type="ARBA" id="ARBA00022679"/>
    </source>
</evidence>
<dbReference type="GO" id="GO:0016740">
    <property type="term" value="F:transferase activity"/>
    <property type="evidence" value="ECO:0007669"/>
    <property type="project" value="UniProtKB-KW"/>
</dbReference>
<comment type="caution">
    <text evidence="2">The sequence shown here is derived from an EMBL/GenBank/DDBJ whole genome shotgun (WGS) entry which is preliminary data.</text>
</comment>
<dbReference type="STRING" id="106549.A0A540NI30"/>
<organism evidence="2 3">
    <name type="scientific">Malus baccata</name>
    <name type="common">Siberian crab apple</name>
    <name type="synonym">Pyrus baccata</name>
    <dbReference type="NCBI Taxonomy" id="106549"/>
    <lineage>
        <taxon>Eukaryota</taxon>
        <taxon>Viridiplantae</taxon>
        <taxon>Streptophyta</taxon>
        <taxon>Embryophyta</taxon>
        <taxon>Tracheophyta</taxon>
        <taxon>Spermatophyta</taxon>
        <taxon>Magnoliopsida</taxon>
        <taxon>eudicotyledons</taxon>
        <taxon>Gunneridae</taxon>
        <taxon>Pentapetalae</taxon>
        <taxon>rosids</taxon>
        <taxon>fabids</taxon>
        <taxon>Rosales</taxon>
        <taxon>Rosaceae</taxon>
        <taxon>Amygdaloideae</taxon>
        <taxon>Maleae</taxon>
        <taxon>Malus</taxon>
    </lineage>
</organism>
<dbReference type="Gene3D" id="3.30.559.10">
    <property type="entry name" value="Chloramphenicol acetyltransferase-like domain"/>
    <property type="match status" value="2"/>
</dbReference>
<reference evidence="2 3" key="1">
    <citation type="journal article" date="2019" name="G3 (Bethesda)">
        <title>Sequencing of a Wild Apple (Malus baccata) Genome Unravels the Differences Between Cultivated and Wild Apple Species Regarding Disease Resistance and Cold Tolerance.</title>
        <authorList>
            <person name="Chen X."/>
        </authorList>
    </citation>
    <scope>NUCLEOTIDE SEQUENCE [LARGE SCALE GENOMIC DNA]</scope>
    <source>
        <strain evidence="3">cv. Shandingzi</strain>
        <tissue evidence="2">Leaves</tissue>
    </source>
</reference>
<dbReference type="InterPro" id="IPR051283">
    <property type="entry name" value="Sec_Metabolite_Acyltrans"/>
</dbReference>
<evidence type="ECO:0000313" key="2">
    <source>
        <dbReference type="EMBL" id="TQE10686.1"/>
    </source>
</evidence>
<dbReference type="AlphaFoldDB" id="A0A540NI30"/>
<dbReference type="Proteomes" id="UP000315295">
    <property type="component" value="Unassembled WGS sequence"/>
</dbReference>